<organism evidence="3 4">
    <name type="scientific">Paramecium tetraurelia</name>
    <dbReference type="NCBI Taxonomy" id="5888"/>
    <lineage>
        <taxon>Eukaryota</taxon>
        <taxon>Sar</taxon>
        <taxon>Alveolata</taxon>
        <taxon>Ciliophora</taxon>
        <taxon>Intramacronucleata</taxon>
        <taxon>Oligohymenophorea</taxon>
        <taxon>Peniculida</taxon>
        <taxon>Parameciidae</taxon>
        <taxon>Paramecium</taxon>
    </lineage>
</organism>
<dbReference type="SUPFAM" id="SSF51206">
    <property type="entry name" value="cAMP-binding domain-like"/>
    <property type="match status" value="1"/>
</dbReference>
<dbReference type="InterPro" id="IPR000595">
    <property type="entry name" value="cNMP-bd_dom"/>
</dbReference>
<evidence type="ECO:0000259" key="2">
    <source>
        <dbReference type="PROSITE" id="PS50042"/>
    </source>
</evidence>
<protein>
    <recommendedName>
        <fullName evidence="2">Cyclic nucleotide-binding domain-containing protein</fullName>
    </recommendedName>
</protein>
<accession>A0D2Z6</accession>
<dbReference type="AlphaFoldDB" id="A0D2Z6"/>
<dbReference type="GeneID" id="5030595"/>
<sequence>MKRNIDKKMKNLNDLNPPWQMPSLIDILTQHELFKSLSQSNILKLLEGSREDSFGRDQLIFKEGDRANEICIITRGAGNEFSDRSKIRERRTLNEVTPIYMLVAPSIRYQTSLVADCVINATFIKIQHMQTIMKQIPEFEEAIWRISIPLLCRIYSDHLKPLCNLKINQITEVVSKSVFQKIKKNQLIRFEQGGILLKGTLCEGKESILEASSEDEDALKIQEEEKDSTQRDALCLISPTSSPLRARTGIIVLLFKQYQLLEQYNQLNQNINEGGKFSNRRSSKSDLQKRSLTVIH</sequence>
<dbReference type="EMBL" id="CT868274">
    <property type="protein sequence ID" value="CAK77413.1"/>
    <property type="molecule type" value="Genomic_DNA"/>
</dbReference>
<evidence type="ECO:0000313" key="4">
    <source>
        <dbReference type="Proteomes" id="UP000000600"/>
    </source>
</evidence>
<proteinExistence type="predicted"/>
<dbReference type="InterPro" id="IPR018490">
    <property type="entry name" value="cNMP-bd_dom_sf"/>
</dbReference>
<dbReference type="Proteomes" id="UP000000600">
    <property type="component" value="Unassembled WGS sequence"/>
</dbReference>
<feature type="region of interest" description="Disordered" evidence="1">
    <location>
        <begin position="273"/>
        <end position="296"/>
    </location>
</feature>
<dbReference type="InParanoid" id="A0D2Z6"/>
<gene>
    <name evidence="3" type="ORF">GSPATT00012898001</name>
</gene>
<evidence type="ECO:0000313" key="3">
    <source>
        <dbReference type="EMBL" id="CAK77413.1"/>
    </source>
</evidence>
<name>A0D2Z6_PARTE</name>
<evidence type="ECO:0000256" key="1">
    <source>
        <dbReference type="SAM" id="MobiDB-lite"/>
    </source>
</evidence>
<dbReference type="PROSITE" id="PS50042">
    <property type="entry name" value="CNMP_BINDING_3"/>
    <property type="match status" value="1"/>
</dbReference>
<keyword evidence="4" id="KW-1185">Reference proteome</keyword>
<dbReference type="HOGENOM" id="CLU_941537_0_0_1"/>
<dbReference type="KEGG" id="ptm:GSPATT00012898001"/>
<reference evidence="3 4" key="1">
    <citation type="journal article" date="2006" name="Nature">
        <title>Global trends of whole-genome duplications revealed by the ciliate Paramecium tetraurelia.</title>
        <authorList>
            <consortium name="Genoscope"/>
            <person name="Aury J.-M."/>
            <person name="Jaillon O."/>
            <person name="Duret L."/>
            <person name="Noel B."/>
            <person name="Jubin C."/>
            <person name="Porcel B.M."/>
            <person name="Segurens B."/>
            <person name="Daubin V."/>
            <person name="Anthouard V."/>
            <person name="Aiach N."/>
            <person name="Arnaiz O."/>
            <person name="Billaut A."/>
            <person name="Beisson J."/>
            <person name="Blanc I."/>
            <person name="Bouhouche K."/>
            <person name="Camara F."/>
            <person name="Duharcourt S."/>
            <person name="Guigo R."/>
            <person name="Gogendeau D."/>
            <person name="Katinka M."/>
            <person name="Keller A.-M."/>
            <person name="Kissmehl R."/>
            <person name="Klotz C."/>
            <person name="Koll F."/>
            <person name="Le Moue A."/>
            <person name="Lepere C."/>
            <person name="Malinsky S."/>
            <person name="Nowacki M."/>
            <person name="Nowak J.K."/>
            <person name="Plattner H."/>
            <person name="Poulain J."/>
            <person name="Ruiz F."/>
            <person name="Serrano V."/>
            <person name="Zagulski M."/>
            <person name="Dessen P."/>
            <person name="Betermier M."/>
            <person name="Weissenbach J."/>
            <person name="Scarpelli C."/>
            <person name="Schachter V."/>
            <person name="Sperling L."/>
            <person name="Meyer E."/>
            <person name="Cohen J."/>
            <person name="Wincker P."/>
        </authorList>
    </citation>
    <scope>NUCLEOTIDE SEQUENCE [LARGE SCALE GENOMIC DNA]</scope>
    <source>
        <strain evidence="3 4">Stock d4-2</strain>
    </source>
</reference>
<dbReference type="RefSeq" id="XP_001444810.1">
    <property type="nucleotide sequence ID" value="XM_001444773.1"/>
</dbReference>
<feature type="domain" description="Cyclic nucleotide-binding" evidence="2">
    <location>
        <begin position="33"/>
        <end position="76"/>
    </location>
</feature>
<dbReference type="InterPro" id="IPR014710">
    <property type="entry name" value="RmlC-like_jellyroll"/>
</dbReference>
<dbReference type="Gene3D" id="2.60.120.10">
    <property type="entry name" value="Jelly Rolls"/>
    <property type="match status" value="1"/>
</dbReference>